<comment type="cofactor">
    <cofactor evidence="1">
        <name>FMN</name>
        <dbReference type="ChEBI" id="CHEBI:58210"/>
    </cofactor>
</comment>
<dbReference type="HAMAP" id="MF_01215">
    <property type="entry name" value="OMPdecase_type2"/>
    <property type="match status" value="1"/>
</dbReference>
<dbReference type="InterPro" id="IPR001295">
    <property type="entry name" value="Dihydroorotate_DH_CS"/>
</dbReference>
<dbReference type="InterPro" id="IPR011060">
    <property type="entry name" value="RibuloseP-bd_barrel"/>
</dbReference>
<gene>
    <name evidence="9" type="primary">pyrF</name>
    <name evidence="11" type="ORF">GCM10025868_03520</name>
</gene>
<evidence type="ECO:0000256" key="7">
    <source>
        <dbReference type="ARBA" id="ARBA00023239"/>
    </source>
</evidence>
<dbReference type="Proteomes" id="UP001157017">
    <property type="component" value="Unassembled WGS sequence"/>
</dbReference>
<dbReference type="InterPro" id="IPR013785">
    <property type="entry name" value="Aldolase_TIM"/>
</dbReference>
<dbReference type="InterPro" id="IPR005720">
    <property type="entry name" value="Dihydroorotate_DH_cat"/>
</dbReference>
<dbReference type="PROSITE" id="PS00912">
    <property type="entry name" value="DHODEHASE_2"/>
    <property type="match status" value="1"/>
</dbReference>
<keyword evidence="6" id="KW-0560">Oxidoreductase</keyword>
<dbReference type="EC" id="4.1.1.23" evidence="9"/>
<reference evidence="12" key="1">
    <citation type="journal article" date="2019" name="Int. J. Syst. Evol. Microbiol.">
        <title>The Global Catalogue of Microorganisms (GCM) 10K type strain sequencing project: providing services to taxonomists for standard genome sequencing and annotation.</title>
        <authorList>
            <consortium name="The Broad Institute Genomics Platform"/>
            <consortium name="The Broad Institute Genome Sequencing Center for Infectious Disease"/>
            <person name="Wu L."/>
            <person name="Ma J."/>
        </authorList>
    </citation>
    <scope>NUCLEOTIDE SEQUENCE [LARGE SCALE GENOMIC DNA]</scope>
    <source>
        <strain evidence="12">NBRC 108730</strain>
    </source>
</reference>
<dbReference type="Pfam" id="PF01180">
    <property type="entry name" value="DHO_dh"/>
    <property type="match status" value="1"/>
</dbReference>
<dbReference type="SUPFAM" id="SSF51395">
    <property type="entry name" value="FMN-linked oxidoreductases"/>
    <property type="match status" value="1"/>
</dbReference>
<evidence type="ECO:0000256" key="1">
    <source>
        <dbReference type="ARBA" id="ARBA00001917"/>
    </source>
</evidence>
<name>A0ABQ6JBC9_9ACTN</name>
<dbReference type="InterPro" id="IPR001754">
    <property type="entry name" value="OMPdeCOase_dom"/>
</dbReference>
<evidence type="ECO:0000256" key="9">
    <source>
        <dbReference type="HAMAP-Rule" id="MF_01215"/>
    </source>
</evidence>
<comment type="catalytic activity">
    <reaction evidence="8 9">
        <text>orotidine 5'-phosphate + H(+) = UMP + CO2</text>
        <dbReference type="Rhea" id="RHEA:11596"/>
        <dbReference type="ChEBI" id="CHEBI:15378"/>
        <dbReference type="ChEBI" id="CHEBI:16526"/>
        <dbReference type="ChEBI" id="CHEBI:57538"/>
        <dbReference type="ChEBI" id="CHEBI:57865"/>
        <dbReference type="EC" id="4.1.1.23"/>
    </reaction>
</comment>
<keyword evidence="12" id="KW-1185">Reference proteome</keyword>
<dbReference type="InterPro" id="IPR011995">
    <property type="entry name" value="OMPdecase_type-2"/>
</dbReference>
<accession>A0ABQ6JBC9</accession>
<proteinExistence type="inferred from homology"/>
<dbReference type="EMBL" id="BSUZ01000001">
    <property type="protein sequence ID" value="GMA85102.1"/>
    <property type="molecule type" value="Genomic_DNA"/>
</dbReference>
<dbReference type="Pfam" id="PF00215">
    <property type="entry name" value="OMPdecase"/>
    <property type="match status" value="1"/>
</dbReference>
<dbReference type="PANTHER" id="PTHR43375">
    <property type="entry name" value="OROTIDINE 5'-PHOSPHATE DECARBOXYLASE"/>
    <property type="match status" value="1"/>
</dbReference>
<feature type="active site" description="Proton donor" evidence="9">
    <location>
        <position position="216"/>
    </location>
</feature>
<keyword evidence="7 9" id="KW-0456">Lyase</keyword>
<keyword evidence="5 9" id="KW-0665">Pyrimidine biosynthesis</keyword>
<evidence type="ECO:0000256" key="6">
    <source>
        <dbReference type="ARBA" id="ARBA00023002"/>
    </source>
</evidence>
<keyword evidence="4 9" id="KW-0210">Decarboxylase</keyword>
<evidence type="ECO:0000256" key="2">
    <source>
        <dbReference type="ARBA" id="ARBA00004861"/>
    </source>
</evidence>
<sequence>MAGVVATNTTLTRPTSVAAHPVSAQAGGLSGRPLTARAAEVVALVRDRAGDALAVIGSGGVMDVDDALALSDAGADLVQVYTGLVYGGPALVRRIAAEPRRGPARGPLGRRGRRERRGGRVRHFGLRLQEATDRLGTLCVGVDPHPPLLAEWGLPDDADGLARFADACVEAFAGQVAVVKPQSAFFERHGSRGVAVLERLLADLRGTGTLSLLDVKRGDIGSTMQAYADAYLRDDAPLAADAITVSPFLGAGSLAPALDLARATGRGVFVLALTSNAEGPGVQHAVPAGGGSVAGDVVATVAARNAGLDGVPARPGDVGLVVGATVGDAVQRLGLDLAASGAPLLAPGLGAQGATVDDLAGVFGAAAHLVLPTSSRDLLRHGPTPGPLREAGQALAARCSAALRHP</sequence>
<evidence type="ECO:0000313" key="12">
    <source>
        <dbReference type="Proteomes" id="UP001157017"/>
    </source>
</evidence>
<protein>
    <recommendedName>
        <fullName evidence="9">Orotidine 5'-phosphate decarboxylase</fullName>
        <ecNumber evidence="9">4.1.1.23</ecNumber>
    </recommendedName>
    <alternativeName>
        <fullName evidence="9">OMP decarboxylase</fullName>
        <shortName evidence="9">OMPDCase</shortName>
        <shortName evidence="9">OMPdecase</shortName>
    </alternativeName>
</protein>
<evidence type="ECO:0000313" key="11">
    <source>
        <dbReference type="EMBL" id="GMA85102.1"/>
    </source>
</evidence>
<evidence type="ECO:0000259" key="10">
    <source>
        <dbReference type="SMART" id="SM00934"/>
    </source>
</evidence>
<dbReference type="CDD" id="cd04725">
    <property type="entry name" value="OMP_decarboxylase_like"/>
    <property type="match status" value="1"/>
</dbReference>
<dbReference type="Gene3D" id="3.20.20.70">
    <property type="entry name" value="Aldolase class I"/>
    <property type="match status" value="2"/>
</dbReference>
<feature type="domain" description="Orotidine 5'-phosphate decarboxylase" evidence="10">
    <location>
        <begin position="137"/>
        <end position="391"/>
    </location>
</feature>
<dbReference type="NCBIfam" id="TIGR02127">
    <property type="entry name" value="pyrF_sub2"/>
    <property type="match status" value="1"/>
</dbReference>
<evidence type="ECO:0000256" key="5">
    <source>
        <dbReference type="ARBA" id="ARBA00022975"/>
    </source>
</evidence>
<dbReference type="PANTHER" id="PTHR43375:SF1">
    <property type="entry name" value="OROTIDINE 5'-PHOSPHATE DECARBOXYLASE"/>
    <property type="match status" value="1"/>
</dbReference>
<dbReference type="SMART" id="SM00934">
    <property type="entry name" value="OMPdecase"/>
    <property type="match status" value="1"/>
</dbReference>
<comment type="caution">
    <text evidence="11">The sequence shown here is derived from an EMBL/GenBank/DDBJ whole genome shotgun (WGS) entry which is preliminary data.</text>
</comment>
<dbReference type="SUPFAM" id="SSF51366">
    <property type="entry name" value="Ribulose-phoshate binding barrel"/>
    <property type="match status" value="1"/>
</dbReference>
<evidence type="ECO:0000256" key="4">
    <source>
        <dbReference type="ARBA" id="ARBA00022793"/>
    </source>
</evidence>
<comment type="similarity">
    <text evidence="3 9">Belongs to the OMP decarboxylase family. Type 2 subfamily.</text>
</comment>
<comment type="pathway">
    <text evidence="2 9">Pyrimidine metabolism; UMP biosynthesis via de novo pathway; UMP from orotate: step 2/2.</text>
</comment>
<evidence type="ECO:0000256" key="3">
    <source>
        <dbReference type="ARBA" id="ARBA00008847"/>
    </source>
</evidence>
<evidence type="ECO:0000256" key="8">
    <source>
        <dbReference type="ARBA" id="ARBA00049157"/>
    </source>
</evidence>
<organism evidence="11 12">
    <name type="scientific">Angustibacter aerolatus</name>
    <dbReference type="NCBI Taxonomy" id="1162965"/>
    <lineage>
        <taxon>Bacteria</taxon>
        <taxon>Bacillati</taxon>
        <taxon>Actinomycetota</taxon>
        <taxon>Actinomycetes</taxon>
        <taxon>Kineosporiales</taxon>
        <taxon>Kineosporiaceae</taxon>
    </lineage>
</organism>